<dbReference type="Pfam" id="PF06271">
    <property type="entry name" value="RDD"/>
    <property type="match status" value="1"/>
</dbReference>
<organism evidence="8 9">
    <name type="scientific">Actinoplanes utahensis</name>
    <dbReference type="NCBI Taxonomy" id="1869"/>
    <lineage>
        <taxon>Bacteria</taxon>
        <taxon>Bacillati</taxon>
        <taxon>Actinomycetota</taxon>
        <taxon>Actinomycetes</taxon>
        <taxon>Micromonosporales</taxon>
        <taxon>Micromonosporaceae</taxon>
        <taxon>Actinoplanes</taxon>
    </lineage>
</organism>
<evidence type="ECO:0000313" key="9">
    <source>
        <dbReference type="Proteomes" id="UP000054537"/>
    </source>
</evidence>
<keyword evidence="4 6" id="KW-0472">Membrane</keyword>
<feature type="domain" description="RDD" evidence="7">
    <location>
        <begin position="20"/>
        <end position="158"/>
    </location>
</feature>
<dbReference type="PANTHER" id="PTHR38480:SF1">
    <property type="entry name" value="SLR0254 PROTEIN"/>
    <property type="match status" value="1"/>
</dbReference>
<comment type="subcellular location">
    <subcellularLocation>
        <location evidence="1">Membrane</location>
        <topology evidence="1">Multi-pass membrane protein</topology>
    </subcellularLocation>
</comment>
<reference evidence="8 9" key="1">
    <citation type="submission" date="2014-10" db="EMBL/GenBank/DDBJ databases">
        <title>Draft genome sequence of Actinoplanes utahensis NRRL 12052.</title>
        <authorList>
            <person name="Velasco-Bucheli B."/>
            <person name="del Cerro C."/>
            <person name="Hormigo D."/>
            <person name="Garcia J.L."/>
            <person name="Acebal C."/>
            <person name="Arroyo M."/>
            <person name="de la Mata I."/>
        </authorList>
    </citation>
    <scope>NUCLEOTIDE SEQUENCE [LARGE SCALE GENOMIC DNA]</scope>
    <source>
        <strain evidence="8 9">NRRL 12052</strain>
    </source>
</reference>
<sequence length="297" mass="32222">MLTVRVLTTAEAVEIDVRPARLGSRALALMFDIVCQVIVAGFLFMFYLILTEFLPEPYDEYLLPDTVWLIVIALVAVGYPTVVETTSNGRSPGKAVMGLRVIREDGGPIRARHAFTRALIGLAVEWPGLLMPFVTWAGSLTTMLASRRGRRLGDLAAGTLVVHERRPVPWNLVPGMPPGLALWASTADLSAVDDDLAEAIRQFAARSHQFAEPYRTVLGKSLYTEVAAKVSPPPPPGTAPWLFLVAVLAERRRRAALQLATTRAVTQRVLPGFGQVPGPGAARTNHTLSPVRPSHPA</sequence>
<evidence type="ECO:0000256" key="6">
    <source>
        <dbReference type="SAM" id="Phobius"/>
    </source>
</evidence>
<protein>
    <submittedName>
        <fullName evidence="8">RDD domain-containing protein</fullName>
    </submittedName>
</protein>
<keyword evidence="9" id="KW-1185">Reference proteome</keyword>
<feature type="transmembrane region" description="Helical" evidence="6">
    <location>
        <begin position="126"/>
        <end position="145"/>
    </location>
</feature>
<dbReference type="EMBL" id="JRTT01000130">
    <property type="protein sequence ID" value="KHD73606.1"/>
    <property type="molecule type" value="Genomic_DNA"/>
</dbReference>
<dbReference type="InterPro" id="IPR010432">
    <property type="entry name" value="RDD"/>
</dbReference>
<name>A0A0A6UDP2_ACTUT</name>
<dbReference type="AlphaFoldDB" id="A0A0A6UDP2"/>
<feature type="region of interest" description="Disordered" evidence="5">
    <location>
        <begin position="275"/>
        <end position="297"/>
    </location>
</feature>
<dbReference type="eggNOG" id="COG1714">
    <property type="taxonomic scope" value="Bacteria"/>
</dbReference>
<proteinExistence type="predicted"/>
<dbReference type="Proteomes" id="UP000054537">
    <property type="component" value="Unassembled WGS sequence"/>
</dbReference>
<feature type="transmembrane region" description="Helical" evidence="6">
    <location>
        <begin position="62"/>
        <end position="82"/>
    </location>
</feature>
<evidence type="ECO:0000313" key="8">
    <source>
        <dbReference type="EMBL" id="KHD73606.1"/>
    </source>
</evidence>
<feature type="transmembrane region" description="Helical" evidence="6">
    <location>
        <begin position="26"/>
        <end position="50"/>
    </location>
</feature>
<keyword evidence="3 6" id="KW-1133">Transmembrane helix</keyword>
<gene>
    <name evidence="8" type="ORF">MB27_33705</name>
</gene>
<evidence type="ECO:0000256" key="2">
    <source>
        <dbReference type="ARBA" id="ARBA00022692"/>
    </source>
</evidence>
<comment type="caution">
    <text evidence="8">The sequence shown here is derived from an EMBL/GenBank/DDBJ whole genome shotgun (WGS) entry which is preliminary data.</text>
</comment>
<keyword evidence="2 6" id="KW-0812">Transmembrane</keyword>
<dbReference type="RefSeq" id="WP_043531787.1">
    <property type="nucleotide sequence ID" value="NZ_BAABKU010000032.1"/>
</dbReference>
<evidence type="ECO:0000256" key="5">
    <source>
        <dbReference type="SAM" id="MobiDB-lite"/>
    </source>
</evidence>
<dbReference type="GO" id="GO:0016020">
    <property type="term" value="C:membrane"/>
    <property type="evidence" value="ECO:0007669"/>
    <property type="project" value="UniProtKB-SubCell"/>
</dbReference>
<dbReference type="PANTHER" id="PTHR38480">
    <property type="entry name" value="SLR0254 PROTEIN"/>
    <property type="match status" value="1"/>
</dbReference>
<evidence type="ECO:0000256" key="1">
    <source>
        <dbReference type="ARBA" id="ARBA00004141"/>
    </source>
</evidence>
<dbReference type="STRING" id="1869.MB27_33705"/>
<evidence type="ECO:0000256" key="3">
    <source>
        <dbReference type="ARBA" id="ARBA00022989"/>
    </source>
</evidence>
<evidence type="ECO:0000259" key="7">
    <source>
        <dbReference type="Pfam" id="PF06271"/>
    </source>
</evidence>
<evidence type="ECO:0000256" key="4">
    <source>
        <dbReference type="ARBA" id="ARBA00023136"/>
    </source>
</evidence>
<accession>A0A0A6UDP2</accession>